<dbReference type="GO" id="GO:0046872">
    <property type="term" value="F:metal ion binding"/>
    <property type="evidence" value="ECO:0007669"/>
    <property type="project" value="UniProtKB-KW"/>
</dbReference>
<keyword evidence="9" id="KW-0460">Magnesium</keyword>
<dbReference type="GO" id="GO:0005737">
    <property type="term" value="C:cytoplasm"/>
    <property type="evidence" value="ECO:0007669"/>
    <property type="project" value="UniProtKB-SubCell"/>
</dbReference>
<reference evidence="11" key="1">
    <citation type="submission" date="2020-01" db="EMBL/GenBank/DDBJ databases">
        <authorList>
            <person name="Meier V. D."/>
            <person name="Meier V D."/>
        </authorList>
    </citation>
    <scope>NUCLEOTIDE SEQUENCE</scope>
    <source>
        <strain evidence="11">HLG_WM_MAG_12</strain>
    </source>
</reference>
<keyword evidence="6" id="KW-0479">Metal-binding</keyword>
<dbReference type="PANTHER" id="PTHR33540:SF2">
    <property type="entry name" value="TRNA THREONYLCARBAMOYLADENOSINE BIOSYNTHESIS PROTEIN TSAE"/>
    <property type="match status" value="1"/>
</dbReference>
<dbReference type="SUPFAM" id="SSF52540">
    <property type="entry name" value="P-loop containing nucleoside triphosphate hydrolases"/>
    <property type="match status" value="1"/>
</dbReference>
<comment type="similarity">
    <text evidence="2">Belongs to the TsaE family.</text>
</comment>
<organism evidence="11">
    <name type="scientific">uncultured Campylobacterales bacterium</name>
    <dbReference type="NCBI Taxonomy" id="352960"/>
    <lineage>
        <taxon>Bacteria</taxon>
        <taxon>Pseudomonadati</taxon>
        <taxon>Campylobacterota</taxon>
        <taxon>Epsilonproteobacteria</taxon>
        <taxon>Campylobacterales</taxon>
        <taxon>environmental samples</taxon>
    </lineage>
</organism>
<keyword evidence="5" id="KW-0819">tRNA processing</keyword>
<gene>
    <name evidence="11" type="ORF">HELGO_WM13120</name>
</gene>
<sequence>MKTFEYGIKQLGLLCEHITSLEYKIILLKGDLASGKTTLTKSFVSYLKLKDIVSSPTFSILNIYSDQVYHYDIYQDGYEKFLELGLIENLDNGKYHIIEWADESLENLLNQFGFKYIKIEISPSIENKRKYSVSHN</sequence>
<evidence type="ECO:0000256" key="4">
    <source>
        <dbReference type="ARBA" id="ARBA00022490"/>
    </source>
</evidence>
<proteinExistence type="inferred from homology"/>
<dbReference type="GO" id="GO:0002949">
    <property type="term" value="P:tRNA threonylcarbamoyladenosine modification"/>
    <property type="evidence" value="ECO:0007669"/>
    <property type="project" value="InterPro"/>
</dbReference>
<comment type="subcellular location">
    <subcellularLocation>
        <location evidence="1">Cytoplasm</location>
    </subcellularLocation>
</comment>
<evidence type="ECO:0000256" key="6">
    <source>
        <dbReference type="ARBA" id="ARBA00022723"/>
    </source>
</evidence>
<dbReference type="InterPro" id="IPR003442">
    <property type="entry name" value="T6A_TsaE"/>
</dbReference>
<protein>
    <recommendedName>
        <fullName evidence="3">tRNA threonylcarbamoyladenosine biosynthesis protein TsaE</fullName>
    </recommendedName>
    <alternativeName>
        <fullName evidence="10">t(6)A37 threonylcarbamoyladenosine biosynthesis protein TsaE</fullName>
    </alternativeName>
</protein>
<evidence type="ECO:0000256" key="3">
    <source>
        <dbReference type="ARBA" id="ARBA00019010"/>
    </source>
</evidence>
<evidence type="ECO:0000256" key="9">
    <source>
        <dbReference type="ARBA" id="ARBA00022842"/>
    </source>
</evidence>
<keyword evidence="4" id="KW-0963">Cytoplasm</keyword>
<dbReference type="NCBIfam" id="TIGR00150">
    <property type="entry name" value="T6A_YjeE"/>
    <property type="match status" value="1"/>
</dbReference>
<evidence type="ECO:0000256" key="7">
    <source>
        <dbReference type="ARBA" id="ARBA00022741"/>
    </source>
</evidence>
<dbReference type="Pfam" id="PF02367">
    <property type="entry name" value="TsaE"/>
    <property type="match status" value="1"/>
</dbReference>
<dbReference type="PANTHER" id="PTHR33540">
    <property type="entry name" value="TRNA THREONYLCARBAMOYLADENOSINE BIOSYNTHESIS PROTEIN TSAE"/>
    <property type="match status" value="1"/>
</dbReference>
<keyword evidence="7" id="KW-0547">Nucleotide-binding</keyword>
<evidence type="ECO:0000256" key="2">
    <source>
        <dbReference type="ARBA" id="ARBA00007599"/>
    </source>
</evidence>
<keyword evidence="8" id="KW-0067">ATP-binding</keyword>
<dbReference type="EMBL" id="CACVAW010000018">
    <property type="protein sequence ID" value="CAA6805065.1"/>
    <property type="molecule type" value="Genomic_DNA"/>
</dbReference>
<evidence type="ECO:0000256" key="8">
    <source>
        <dbReference type="ARBA" id="ARBA00022840"/>
    </source>
</evidence>
<dbReference type="Gene3D" id="3.40.50.300">
    <property type="entry name" value="P-loop containing nucleotide triphosphate hydrolases"/>
    <property type="match status" value="1"/>
</dbReference>
<evidence type="ECO:0000256" key="1">
    <source>
        <dbReference type="ARBA" id="ARBA00004496"/>
    </source>
</evidence>
<dbReference type="AlphaFoldDB" id="A0A6S6SBF5"/>
<dbReference type="InterPro" id="IPR027417">
    <property type="entry name" value="P-loop_NTPase"/>
</dbReference>
<evidence type="ECO:0000256" key="10">
    <source>
        <dbReference type="ARBA" id="ARBA00032441"/>
    </source>
</evidence>
<accession>A0A6S6SBF5</accession>
<evidence type="ECO:0000256" key="5">
    <source>
        <dbReference type="ARBA" id="ARBA00022694"/>
    </source>
</evidence>
<name>A0A6S6SBF5_9BACT</name>
<dbReference type="GO" id="GO:0005524">
    <property type="term" value="F:ATP binding"/>
    <property type="evidence" value="ECO:0007669"/>
    <property type="project" value="UniProtKB-KW"/>
</dbReference>
<evidence type="ECO:0000313" key="11">
    <source>
        <dbReference type="EMBL" id="CAA6805065.1"/>
    </source>
</evidence>